<reference evidence="3" key="1">
    <citation type="submission" date="2019-02" db="EMBL/GenBank/DDBJ databases">
        <authorList>
            <person name="Gruber-Vodicka R. H."/>
            <person name="Seah K. B. B."/>
        </authorList>
    </citation>
    <scope>NUCLEOTIDE SEQUENCE</scope>
    <source>
        <strain evidence="3">BECK_SA2B12</strain>
        <strain evidence="1">BECK_SA2B15</strain>
        <strain evidence="2">BECK_SA2B20</strain>
    </source>
</reference>
<name>A0A450V6C4_9GAMM</name>
<evidence type="ECO:0000313" key="2">
    <source>
        <dbReference type="EMBL" id="VFJ95061.1"/>
    </source>
</evidence>
<dbReference type="EMBL" id="CAADFJ010000044">
    <property type="protein sequence ID" value="VFK00353.1"/>
    <property type="molecule type" value="Genomic_DNA"/>
</dbReference>
<protein>
    <submittedName>
        <fullName evidence="3">Uncharacterized protein</fullName>
    </submittedName>
</protein>
<evidence type="ECO:0000313" key="3">
    <source>
        <dbReference type="EMBL" id="VFK00353.1"/>
    </source>
</evidence>
<proteinExistence type="predicted"/>
<accession>A0A450V6C4</accession>
<dbReference type="AlphaFoldDB" id="A0A450V6C4"/>
<organism evidence="3">
    <name type="scientific">Candidatus Kentrum eta</name>
    <dbReference type="NCBI Taxonomy" id="2126337"/>
    <lineage>
        <taxon>Bacteria</taxon>
        <taxon>Pseudomonadati</taxon>
        <taxon>Pseudomonadota</taxon>
        <taxon>Gammaproteobacteria</taxon>
        <taxon>Candidatus Kentrum</taxon>
    </lineage>
</organism>
<dbReference type="EMBL" id="CAADFI010000071">
    <property type="protein sequence ID" value="VFJ95061.1"/>
    <property type="molecule type" value="Genomic_DNA"/>
</dbReference>
<sequence length="124" mass="14235">MFCKTPFKDQLPILNLYSTRHGGKYLSDNHRLMIYIGQSLFPWHINRLIAPNERLTPEQKKRVSYFSFYKGKWLLVNERMDELFNASAKTAIRVGSAVELTDGLQVLLSREHGGRLAVVQVVGV</sequence>
<dbReference type="EMBL" id="CAADFG010000046">
    <property type="protein sequence ID" value="VFJ92636.1"/>
    <property type="molecule type" value="Genomic_DNA"/>
</dbReference>
<evidence type="ECO:0000313" key="1">
    <source>
        <dbReference type="EMBL" id="VFJ92636.1"/>
    </source>
</evidence>
<gene>
    <name evidence="1" type="ORF">BECKH772A_GA0070896_100466</name>
    <name evidence="2" type="ORF">BECKH772B_GA0070898_100715</name>
    <name evidence="3" type="ORF">BECKH772C_GA0070978_100446</name>
</gene>